<dbReference type="EMBL" id="BKAG01000036">
    <property type="protein sequence ID" value="GEP44818.1"/>
    <property type="molecule type" value="Genomic_DNA"/>
</dbReference>
<organism evidence="2 3">
    <name type="scientific">Brevifollis gellanilyticus</name>
    <dbReference type="NCBI Taxonomy" id="748831"/>
    <lineage>
        <taxon>Bacteria</taxon>
        <taxon>Pseudomonadati</taxon>
        <taxon>Verrucomicrobiota</taxon>
        <taxon>Verrucomicrobiia</taxon>
        <taxon>Verrucomicrobiales</taxon>
        <taxon>Verrucomicrobiaceae</taxon>
    </lineage>
</organism>
<gene>
    <name evidence="2" type="ORF">BGE01nite_41090</name>
</gene>
<dbReference type="PANTHER" id="PTHR36966:SF1">
    <property type="entry name" value="REP-ASSOCIATED TYROSINE TRANSPOSASE"/>
    <property type="match status" value="1"/>
</dbReference>
<dbReference type="SUPFAM" id="SSF143422">
    <property type="entry name" value="Transposase IS200-like"/>
    <property type="match status" value="1"/>
</dbReference>
<dbReference type="GO" id="GO:0006313">
    <property type="term" value="P:DNA transposition"/>
    <property type="evidence" value="ECO:0007669"/>
    <property type="project" value="InterPro"/>
</dbReference>
<dbReference type="PANTHER" id="PTHR36966">
    <property type="entry name" value="REP-ASSOCIATED TYROSINE TRANSPOSASE"/>
    <property type="match status" value="1"/>
</dbReference>
<keyword evidence="3" id="KW-1185">Reference proteome</keyword>
<dbReference type="AlphaFoldDB" id="A0A512MDN3"/>
<dbReference type="Proteomes" id="UP000321577">
    <property type="component" value="Unassembled WGS sequence"/>
</dbReference>
<reference evidence="2 3" key="1">
    <citation type="submission" date="2019-07" db="EMBL/GenBank/DDBJ databases">
        <title>Whole genome shotgun sequence of Brevifollis gellanilyticus NBRC 108608.</title>
        <authorList>
            <person name="Hosoyama A."/>
            <person name="Uohara A."/>
            <person name="Ohji S."/>
            <person name="Ichikawa N."/>
        </authorList>
    </citation>
    <scope>NUCLEOTIDE SEQUENCE [LARGE SCALE GENOMIC DNA]</scope>
    <source>
        <strain evidence="2 3">NBRC 108608</strain>
    </source>
</reference>
<accession>A0A512MDN3</accession>
<dbReference type="SMART" id="SM01321">
    <property type="entry name" value="Y1_Tnp"/>
    <property type="match status" value="1"/>
</dbReference>
<proteinExistence type="predicted"/>
<protein>
    <recommendedName>
        <fullName evidence="1">Transposase IS200-like domain-containing protein</fullName>
    </recommendedName>
</protein>
<dbReference type="Gene3D" id="3.30.70.1290">
    <property type="entry name" value="Transposase IS200-like"/>
    <property type="match status" value="1"/>
</dbReference>
<dbReference type="InterPro" id="IPR052715">
    <property type="entry name" value="RAYT_transposase"/>
</dbReference>
<evidence type="ECO:0000259" key="1">
    <source>
        <dbReference type="SMART" id="SM01321"/>
    </source>
</evidence>
<feature type="domain" description="Transposase IS200-like" evidence="1">
    <location>
        <begin position="45"/>
        <end position="215"/>
    </location>
</feature>
<dbReference type="OrthoDB" id="9794403at2"/>
<comment type="caution">
    <text evidence="2">The sequence shown here is derived from an EMBL/GenBank/DDBJ whole genome shotgun (WGS) entry which is preliminary data.</text>
</comment>
<sequence>MRAKALHYFACALRASFLKSVVPFQPYDPDAETHVHRERLPHWRQWGTTYFITTRLADSVPAKLQAEWQQKRNAWLHVHGVSNGGDLNLLTVEDRQEYHRKFTAKFHEFLDAGHGGCVLAQKANADLVIARLLAGHGKAYQLDAWCVMPNHIHALVEPAEKMTLGEVMRHWKGGSSRDINQRMGRKGSLWQREPFDHIVRSEAQLEHFRRYVADNPGKARLRTGYVVGRGSEVTVRAHAL</sequence>
<evidence type="ECO:0000313" key="3">
    <source>
        <dbReference type="Proteomes" id="UP000321577"/>
    </source>
</evidence>
<dbReference type="InterPro" id="IPR002686">
    <property type="entry name" value="Transposase_17"/>
</dbReference>
<dbReference type="Pfam" id="PF01797">
    <property type="entry name" value="Y1_Tnp"/>
    <property type="match status" value="1"/>
</dbReference>
<evidence type="ECO:0000313" key="2">
    <source>
        <dbReference type="EMBL" id="GEP44818.1"/>
    </source>
</evidence>
<dbReference type="GO" id="GO:0004803">
    <property type="term" value="F:transposase activity"/>
    <property type="evidence" value="ECO:0007669"/>
    <property type="project" value="InterPro"/>
</dbReference>
<name>A0A512MDN3_9BACT</name>
<dbReference type="InterPro" id="IPR036515">
    <property type="entry name" value="Transposase_17_sf"/>
</dbReference>
<dbReference type="GO" id="GO:0043565">
    <property type="term" value="F:sequence-specific DNA binding"/>
    <property type="evidence" value="ECO:0007669"/>
    <property type="project" value="TreeGrafter"/>
</dbReference>